<evidence type="ECO:0000256" key="3">
    <source>
        <dbReference type="ARBA" id="ARBA00012646"/>
    </source>
</evidence>
<dbReference type="InterPro" id="IPR029033">
    <property type="entry name" value="His_PPase_superfam"/>
</dbReference>
<dbReference type="InterPro" id="IPR033379">
    <property type="entry name" value="Acid_Pase_AS"/>
</dbReference>
<keyword evidence="9" id="KW-1185">Reference proteome</keyword>
<dbReference type="OMA" id="ELAMNCF"/>
<dbReference type="Gene3D" id="3.40.50.1240">
    <property type="entry name" value="Phosphoglycerate mutase-like"/>
    <property type="match status" value="1"/>
</dbReference>
<evidence type="ECO:0000313" key="9">
    <source>
        <dbReference type="Proteomes" id="UP000887565"/>
    </source>
</evidence>
<dbReference type="EC" id="3.1.3.2" evidence="3"/>
<name>A0A915JVL4_ROMCU</name>
<comment type="similarity">
    <text evidence="2">Belongs to the histidine acid phosphatase family.</text>
</comment>
<dbReference type="CDD" id="cd07061">
    <property type="entry name" value="HP_HAP_like"/>
    <property type="match status" value="1"/>
</dbReference>
<keyword evidence="6" id="KW-1015">Disulfide bond</keyword>
<evidence type="ECO:0000256" key="1">
    <source>
        <dbReference type="ARBA" id="ARBA00000032"/>
    </source>
</evidence>
<dbReference type="AlphaFoldDB" id="A0A915JVL4"/>
<keyword evidence="4 8" id="KW-0732">Signal</keyword>
<keyword evidence="5" id="KW-0378">Hydrolase</keyword>
<evidence type="ECO:0000256" key="6">
    <source>
        <dbReference type="ARBA" id="ARBA00023157"/>
    </source>
</evidence>
<evidence type="ECO:0000313" key="10">
    <source>
        <dbReference type="WBParaSite" id="nRc.2.0.1.t30445-RA"/>
    </source>
</evidence>
<dbReference type="GO" id="GO:0003993">
    <property type="term" value="F:acid phosphatase activity"/>
    <property type="evidence" value="ECO:0007669"/>
    <property type="project" value="UniProtKB-EC"/>
</dbReference>
<evidence type="ECO:0000256" key="2">
    <source>
        <dbReference type="ARBA" id="ARBA00005375"/>
    </source>
</evidence>
<dbReference type="InterPro" id="IPR050645">
    <property type="entry name" value="Histidine_acid_phosphatase"/>
</dbReference>
<evidence type="ECO:0000256" key="5">
    <source>
        <dbReference type="ARBA" id="ARBA00022801"/>
    </source>
</evidence>
<dbReference type="Pfam" id="PF00328">
    <property type="entry name" value="His_Phos_2"/>
    <property type="match status" value="1"/>
</dbReference>
<dbReference type="SUPFAM" id="SSF53254">
    <property type="entry name" value="Phosphoglycerate mutase-like"/>
    <property type="match status" value="1"/>
</dbReference>
<dbReference type="Proteomes" id="UP000887565">
    <property type="component" value="Unplaced"/>
</dbReference>
<accession>A0A915JVL4</accession>
<sequence>MPDISLFLLQISSLHFQLTFASKLVFVHLIYRHGDRYPSKTFPNDVNKKFFEKMGWSQLTKKGMAQTYELGKFLRLRYGNFLSTEYIRDEIYVRSTDKDRSLQSALCAVAGLYEYQIDEYPCPGLFLPTFVPVPVHTVPVNQDALLEMDTYCPLYDEYVHNYTLPEFKKISEQYRII</sequence>
<protein>
    <recommendedName>
        <fullName evidence="3">acid phosphatase</fullName>
        <ecNumber evidence="3">3.1.3.2</ecNumber>
    </recommendedName>
</protein>
<evidence type="ECO:0000256" key="8">
    <source>
        <dbReference type="SAM" id="SignalP"/>
    </source>
</evidence>
<organism evidence="9 10">
    <name type="scientific">Romanomermis culicivorax</name>
    <name type="common">Nematode worm</name>
    <dbReference type="NCBI Taxonomy" id="13658"/>
    <lineage>
        <taxon>Eukaryota</taxon>
        <taxon>Metazoa</taxon>
        <taxon>Ecdysozoa</taxon>
        <taxon>Nematoda</taxon>
        <taxon>Enoplea</taxon>
        <taxon>Dorylaimia</taxon>
        <taxon>Mermithida</taxon>
        <taxon>Mermithoidea</taxon>
        <taxon>Mermithidae</taxon>
        <taxon>Romanomermis</taxon>
    </lineage>
</organism>
<feature type="signal peptide" evidence="8">
    <location>
        <begin position="1"/>
        <end position="21"/>
    </location>
</feature>
<evidence type="ECO:0000256" key="4">
    <source>
        <dbReference type="ARBA" id="ARBA00022729"/>
    </source>
</evidence>
<dbReference type="PANTHER" id="PTHR11567:SF211">
    <property type="entry name" value="PROSTATIC ACID PHOSPHATASE"/>
    <property type="match status" value="1"/>
</dbReference>
<dbReference type="WBParaSite" id="nRc.2.0.1.t30445-RA">
    <property type="protein sequence ID" value="nRc.2.0.1.t30445-RA"/>
    <property type="gene ID" value="nRc.2.0.1.g30445"/>
</dbReference>
<feature type="chain" id="PRO_5037549227" description="acid phosphatase" evidence="8">
    <location>
        <begin position="22"/>
        <end position="177"/>
    </location>
</feature>
<proteinExistence type="inferred from homology"/>
<comment type="catalytic activity">
    <reaction evidence="1">
        <text>a phosphate monoester + H2O = an alcohol + phosphate</text>
        <dbReference type="Rhea" id="RHEA:15017"/>
        <dbReference type="ChEBI" id="CHEBI:15377"/>
        <dbReference type="ChEBI" id="CHEBI:30879"/>
        <dbReference type="ChEBI" id="CHEBI:43474"/>
        <dbReference type="ChEBI" id="CHEBI:67140"/>
        <dbReference type="EC" id="3.1.3.2"/>
    </reaction>
</comment>
<keyword evidence="7" id="KW-0325">Glycoprotein</keyword>
<dbReference type="PANTHER" id="PTHR11567">
    <property type="entry name" value="ACID PHOSPHATASE-RELATED"/>
    <property type="match status" value="1"/>
</dbReference>
<dbReference type="InterPro" id="IPR000560">
    <property type="entry name" value="His_Pase_clade-2"/>
</dbReference>
<dbReference type="PROSITE" id="PS00616">
    <property type="entry name" value="HIS_ACID_PHOSPHAT_1"/>
    <property type="match status" value="1"/>
</dbReference>
<evidence type="ECO:0000256" key="7">
    <source>
        <dbReference type="ARBA" id="ARBA00023180"/>
    </source>
</evidence>
<reference evidence="10" key="1">
    <citation type="submission" date="2022-11" db="UniProtKB">
        <authorList>
            <consortium name="WormBaseParasite"/>
        </authorList>
    </citation>
    <scope>IDENTIFICATION</scope>
</reference>